<dbReference type="EMBL" id="JANEYG010000131">
    <property type="protein sequence ID" value="KAJ8912415.1"/>
    <property type="molecule type" value="Genomic_DNA"/>
</dbReference>
<keyword evidence="10" id="KW-1185">Reference proteome</keyword>
<dbReference type="PANTHER" id="PTHR22930">
    <property type="match status" value="1"/>
</dbReference>
<evidence type="ECO:0000313" key="10">
    <source>
        <dbReference type="Proteomes" id="UP001159042"/>
    </source>
</evidence>
<comment type="subcellular location">
    <subcellularLocation>
        <location evidence="2">Nucleus</location>
    </subcellularLocation>
</comment>
<keyword evidence="4" id="KW-0540">Nuclease</keyword>
<comment type="caution">
    <text evidence="9">The sequence shown here is derived from an EMBL/GenBank/DDBJ whole genome shotgun (WGS) entry which is preliminary data.</text>
</comment>
<proteinExistence type="inferred from homology"/>
<dbReference type="Proteomes" id="UP001159042">
    <property type="component" value="Unassembled WGS sequence"/>
</dbReference>
<keyword evidence="7" id="KW-0539">Nucleus</keyword>
<feature type="domain" description="DDE Tnp4" evidence="8">
    <location>
        <begin position="42"/>
        <end position="184"/>
    </location>
</feature>
<dbReference type="InterPro" id="IPR045249">
    <property type="entry name" value="HARBI1-like"/>
</dbReference>
<evidence type="ECO:0000256" key="4">
    <source>
        <dbReference type="ARBA" id="ARBA00022722"/>
    </source>
</evidence>
<dbReference type="GO" id="GO:0004518">
    <property type="term" value="F:nuclease activity"/>
    <property type="evidence" value="ECO:0007669"/>
    <property type="project" value="UniProtKB-KW"/>
</dbReference>
<keyword evidence="5" id="KW-0479">Metal-binding</keyword>
<dbReference type="PANTHER" id="PTHR22930:SF269">
    <property type="entry name" value="NUCLEASE HARBI1-LIKE PROTEIN"/>
    <property type="match status" value="1"/>
</dbReference>
<dbReference type="GO" id="GO:0016787">
    <property type="term" value="F:hydrolase activity"/>
    <property type="evidence" value="ECO:0007669"/>
    <property type="project" value="UniProtKB-KW"/>
</dbReference>
<dbReference type="InterPro" id="IPR027806">
    <property type="entry name" value="HARBI1_dom"/>
</dbReference>
<gene>
    <name evidence="9" type="ORF">NQ315_013483</name>
</gene>
<dbReference type="GO" id="GO:0046872">
    <property type="term" value="F:metal ion binding"/>
    <property type="evidence" value="ECO:0007669"/>
    <property type="project" value="UniProtKB-KW"/>
</dbReference>
<accession>A0AAV8VDQ8</accession>
<dbReference type="GO" id="GO:0005634">
    <property type="term" value="C:nucleus"/>
    <property type="evidence" value="ECO:0007669"/>
    <property type="project" value="UniProtKB-SubCell"/>
</dbReference>
<evidence type="ECO:0000256" key="5">
    <source>
        <dbReference type="ARBA" id="ARBA00022723"/>
    </source>
</evidence>
<name>A0AAV8VDQ8_9CUCU</name>
<evidence type="ECO:0000256" key="3">
    <source>
        <dbReference type="ARBA" id="ARBA00006958"/>
    </source>
</evidence>
<evidence type="ECO:0000256" key="1">
    <source>
        <dbReference type="ARBA" id="ARBA00001968"/>
    </source>
</evidence>
<comment type="similarity">
    <text evidence="3">Belongs to the HARBI1 family.</text>
</comment>
<dbReference type="AlphaFoldDB" id="A0AAV8VDQ8"/>
<keyword evidence="6" id="KW-0378">Hydrolase</keyword>
<evidence type="ECO:0000313" key="9">
    <source>
        <dbReference type="EMBL" id="KAJ8912415.1"/>
    </source>
</evidence>
<organism evidence="9 10">
    <name type="scientific">Exocentrus adspersus</name>
    <dbReference type="NCBI Taxonomy" id="1586481"/>
    <lineage>
        <taxon>Eukaryota</taxon>
        <taxon>Metazoa</taxon>
        <taxon>Ecdysozoa</taxon>
        <taxon>Arthropoda</taxon>
        <taxon>Hexapoda</taxon>
        <taxon>Insecta</taxon>
        <taxon>Pterygota</taxon>
        <taxon>Neoptera</taxon>
        <taxon>Endopterygota</taxon>
        <taxon>Coleoptera</taxon>
        <taxon>Polyphaga</taxon>
        <taxon>Cucujiformia</taxon>
        <taxon>Chrysomeloidea</taxon>
        <taxon>Cerambycidae</taxon>
        <taxon>Lamiinae</taxon>
        <taxon>Acanthocinini</taxon>
        <taxon>Exocentrus</taxon>
    </lineage>
</organism>
<evidence type="ECO:0000256" key="6">
    <source>
        <dbReference type="ARBA" id="ARBA00022801"/>
    </source>
</evidence>
<evidence type="ECO:0000259" key="8">
    <source>
        <dbReference type="Pfam" id="PF13359"/>
    </source>
</evidence>
<reference evidence="9 10" key="1">
    <citation type="journal article" date="2023" name="Insect Mol. Biol.">
        <title>Genome sequencing provides insights into the evolution of gene families encoding plant cell wall-degrading enzymes in longhorned beetles.</title>
        <authorList>
            <person name="Shin N.R."/>
            <person name="Okamura Y."/>
            <person name="Kirsch R."/>
            <person name="Pauchet Y."/>
        </authorList>
    </citation>
    <scope>NUCLEOTIDE SEQUENCE [LARGE SCALE GENOMIC DNA]</scope>
    <source>
        <strain evidence="9">EAD_L_NR</strain>
    </source>
</reference>
<evidence type="ECO:0000256" key="7">
    <source>
        <dbReference type="ARBA" id="ARBA00023242"/>
    </source>
</evidence>
<protein>
    <recommendedName>
        <fullName evidence="8">DDE Tnp4 domain-containing protein</fullName>
    </recommendedName>
</protein>
<evidence type="ECO:0000256" key="2">
    <source>
        <dbReference type="ARBA" id="ARBA00004123"/>
    </source>
</evidence>
<sequence>VAESIVTRMLTLVMPQPTEEMFKIIFKKHRSLWDFPNRVGAIDGKHVRIKAQKNSGSTFFNYKEFYSVVMLALVDANKFVAVDIGSYGREGDAEFAIPPPQSLPGMNILVPHVILGEEAFALHENLMKPYPTNQSVTDKTKAIYNYRLSRARRTTKNAFGILCPIATHPETTDKLTTCACILHNFLREANILRTLTNSRENHPLPTENLLPLIQNNVRGANIAVQMRETFKTYFNGPGAVAWQEQHYREN</sequence>
<feature type="non-terminal residue" evidence="9">
    <location>
        <position position="1"/>
    </location>
</feature>
<comment type="cofactor">
    <cofactor evidence="1">
        <name>a divalent metal cation</name>
        <dbReference type="ChEBI" id="CHEBI:60240"/>
    </cofactor>
</comment>
<dbReference type="Pfam" id="PF13359">
    <property type="entry name" value="DDE_Tnp_4"/>
    <property type="match status" value="1"/>
</dbReference>